<keyword evidence="4 6" id="KW-1133">Transmembrane helix</keyword>
<dbReference type="NCBIfam" id="TIGR04407">
    <property type="entry name" value="LptF_YjgP"/>
    <property type="match status" value="1"/>
</dbReference>
<name>A0A212KLN0_9PROT</name>
<dbReference type="AlphaFoldDB" id="A0A212KLN0"/>
<keyword evidence="2" id="KW-1003">Cell membrane</keyword>
<dbReference type="GO" id="GO:0015920">
    <property type="term" value="P:lipopolysaccharide transport"/>
    <property type="evidence" value="ECO:0007669"/>
    <property type="project" value="TreeGrafter"/>
</dbReference>
<evidence type="ECO:0000256" key="1">
    <source>
        <dbReference type="ARBA" id="ARBA00004651"/>
    </source>
</evidence>
<evidence type="ECO:0000256" key="5">
    <source>
        <dbReference type="ARBA" id="ARBA00023136"/>
    </source>
</evidence>
<feature type="transmembrane region" description="Helical" evidence="6">
    <location>
        <begin position="104"/>
        <end position="123"/>
    </location>
</feature>
<sequence>MMRGLTRYVLKQLVVGMVLVTCGLTILLWLSQSLRFIDLIVNKGVSAALFLRLTSLLLPGFLMVVLPIAIFTVVLFVYNKLTGDRELVVMQATGMSPWDLSKPALALALAITAMGYVLTLWLAPESVRAFRDLNWTIRQDVTHLVLKEGEFTDVGDGVVVFVGERAADNVLSNILIWDTRNPDREVTVMAEEGALVPGATMPRIHLVNGTRQEYRPSTHEFTMLYFDSYTAEFGDGHGSDEVRFRDARERPLAELFEVQPGPLSESDVRRFRIEGVQRLLLPLQVLGLTLLALYGLLGGRFDRRGQAGRIAVTVALMVGFQAAVLGVNNLAARSLAMLPLLPVLALLPIVLPAWLLYPVRRARVPSGLSSGVSGS</sequence>
<proteinExistence type="predicted"/>
<reference evidence="7" key="1">
    <citation type="submission" date="2016-04" db="EMBL/GenBank/DDBJ databases">
        <authorList>
            <person name="Evans L.H."/>
            <person name="Alamgir A."/>
            <person name="Owens N."/>
            <person name="Weber N.D."/>
            <person name="Virtaneva K."/>
            <person name="Barbian K."/>
            <person name="Babar A."/>
            <person name="Rosenke K."/>
        </authorList>
    </citation>
    <scope>NUCLEOTIDE SEQUENCE</scope>
    <source>
        <strain evidence="7">86</strain>
    </source>
</reference>
<evidence type="ECO:0000256" key="4">
    <source>
        <dbReference type="ARBA" id="ARBA00022989"/>
    </source>
</evidence>
<feature type="transmembrane region" description="Helical" evidence="6">
    <location>
        <begin position="279"/>
        <end position="297"/>
    </location>
</feature>
<evidence type="ECO:0000256" key="2">
    <source>
        <dbReference type="ARBA" id="ARBA00022475"/>
    </source>
</evidence>
<evidence type="ECO:0000256" key="6">
    <source>
        <dbReference type="SAM" id="Phobius"/>
    </source>
</evidence>
<dbReference type="InterPro" id="IPR030922">
    <property type="entry name" value="LptF"/>
</dbReference>
<gene>
    <name evidence="7" type="ORF">KL86APRO_30045</name>
</gene>
<dbReference type="GO" id="GO:0043190">
    <property type="term" value="C:ATP-binding cassette (ABC) transporter complex"/>
    <property type="evidence" value="ECO:0007669"/>
    <property type="project" value="InterPro"/>
</dbReference>
<keyword evidence="5 6" id="KW-0472">Membrane</keyword>
<dbReference type="Pfam" id="PF03739">
    <property type="entry name" value="LptF_LptG"/>
    <property type="match status" value="1"/>
</dbReference>
<organism evidence="7">
    <name type="scientific">uncultured Alphaproteobacteria bacterium</name>
    <dbReference type="NCBI Taxonomy" id="91750"/>
    <lineage>
        <taxon>Bacteria</taxon>
        <taxon>Pseudomonadati</taxon>
        <taxon>Pseudomonadota</taxon>
        <taxon>Alphaproteobacteria</taxon>
        <taxon>environmental samples</taxon>
    </lineage>
</organism>
<dbReference type="EMBL" id="FLUO01000003">
    <property type="protein sequence ID" value="SBW12495.1"/>
    <property type="molecule type" value="Genomic_DNA"/>
</dbReference>
<dbReference type="InterPro" id="IPR005495">
    <property type="entry name" value="LptG/LptF_permease"/>
</dbReference>
<evidence type="ECO:0000256" key="3">
    <source>
        <dbReference type="ARBA" id="ARBA00022692"/>
    </source>
</evidence>
<protein>
    <submittedName>
        <fullName evidence="7">Predicted permease</fullName>
    </submittedName>
</protein>
<dbReference type="PANTHER" id="PTHR33529">
    <property type="entry name" value="SLR0882 PROTEIN-RELATED"/>
    <property type="match status" value="1"/>
</dbReference>
<keyword evidence="3 6" id="KW-0812">Transmembrane</keyword>
<dbReference type="GO" id="GO:0055085">
    <property type="term" value="P:transmembrane transport"/>
    <property type="evidence" value="ECO:0007669"/>
    <property type="project" value="InterPro"/>
</dbReference>
<accession>A0A212KLN0</accession>
<evidence type="ECO:0000313" key="7">
    <source>
        <dbReference type="EMBL" id="SBW12495.1"/>
    </source>
</evidence>
<feature type="transmembrane region" description="Helical" evidence="6">
    <location>
        <begin position="12"/>
        <end position="30"/>
    </location>
</feature>
<feature type="transmembrane region" description="Helical" evidence="6">
    <location>
        <begin position="335"/>
        <end position="357"/>
    </location>
</feature>
<feature type="transmembrane region" description="Helical" evidence="6">
    <location>
        <begin position="309"/>
        <end position="328"/>
    </location>
</feature>
<dbReference type="PANTHER" id="PTHR33529:SF6">
    <property type="entry name" value="YJGP_YJGQ FAMILY PERMEASE"/>
    <property type="match status" value="1"/>
</dbReference>
<feature type="transmembrane region" description="Helical" evidence="6">
    <location>
        <begin position="50"/>
        <end position="78"/>
    </location>
</feature>
<comment type="subcellular location">
    <subcellularLocation>
        <location evidence="1">Cell membrane</location>
        <topology evidence="1">Multi-pass membrane protein</topology>
    </subcellularLocation>
</comment>